<protein>
    <recommendedName>
        <fullName evidence="1">DUF4145 domain-containing protein</fullName>
    </recommendedName>
</protein>
<keyword evidence="3" id="KW-1185">Reference proteome</keyword>
<dbReference type="InterPro" id="IPR025285">
    <property type="entry name" value="DUF4145"/>
</dbReference>
<evidence type="ECO:0000313" key="3">
    <source>
        <dbReference type="Proteomes" id="UP000007468"/>
    </source>
</evidence>
<feature type="domain" description="DUF4145" evidence="1">
    <location>
        <begin position="111"/>
        <end position="187"/>
    </location>
</feature>
<proteinExistence type="predicted"/>
<dbReference type="RefSeq" id="WP_014263025.1">
    <property type="nucleotide sequence ID" value="NC_016630.1"/>
</dbReference>
<gene>
    <name evidence="2" type="ordered locus">HMPREF0389_01039</name>
</gene>
<evidence type="ECO:0000313" key="2">
    <source>
        <dbReference type="EMBL" id="EFE29117.1"/>
    </source>
</evidence>
<dbReference type="AlphaFoldDB" id="D6GQR4"/>
<dbReference type="eggNOG" id="COG1413">
    <property type="taxonomic scope" value="Bacteria"/>
</dbReference>
<reference evidence="3" key="1">
    <citation type="submission" date="2010-12" db="EMBL/GenBank/DDBJ databases">
        <title>The genome sequence of Filifactor alocis strain ATCC 35896.</title>
        <authorList>
            <consortium name="The Broad Institute Genome Sequencing Platform"/>
            <person name="Ward D."/>
            <person name="Earl A."/>
            <person name="Feldgarden M."/>
            <person name="Young S.K."/>
            <person name="Gargeya S."/>
            <person name="Zeng Q."/>
            <person name="Alvarado L."/>
            <person name="Berlin A."/>
            <person name="Bochicchio J."/>
            <person name="Chapman S.B."/>
            <person name="Chen Z."/>
            <person name="Freedman E."/>
            <person name="Gellesch M."/>
            <person name="Goldberg J."/>
            <person name="Griggs A."/>
            <person name="Gujja S."/>
            <person name="Heilman E."/>
            <person name="Heiman D."/>
            <person name="Howarth C."/>
            <person name="Mehta T."/>
            <person name="Neiman D."/>
            <person name="Pearson M."/>
            <person name="Roberts A."/>
            <person name="Saif S."/>
            <person name="Shea T."/>
            <person name="Shenoy N."/>
            <person name="Sisk P."/>
            <person name="Stolte C."/>
            <person name="Sykes S."/>
            <person name="White J."/>
            <person name="Yandava C."/>
            <person name="Izard J."/>
            <person name="Blanton J.M."/>
            <person name="Baranova O.V."/>
            <person name="Tanner A.C."/>
            <person name="Dewhirst F.E."/>
            <person name="Haas B."/>
            <person name="Nusbaum C."/>
            <person name="Birren B."/>
        </authorList>
    </citation>
    <scope>NUCLEOTIDE SEQUENCE [LARGE SCALE GENOMIC DNA]</scope>
    <source>
        <strain evidence="3">ATCC 35896 / D40 B5</strain>
    </source>
</reference>
<dbReference type="STRING" id="546269.HMPREF0389_01039"/>
<dbReference type="KEGG" id="faa:HMPREF0389_01039"/>
<dbReference type="EMBL" id="CP002390">
    <property type="protein sequence ID" value="EFE29117.1"/>
    <property type="molecule type" value="Genomic_DNA"/>
</dbReference>
<dbReference type="Proteomes" id="UP000007468">
    <property type="component" value="Chromosome"/>
</dbReference>
<dbReference type="Pfam" id="PF13643">
    <property type="entry name" value="DUF4145"/>
    <property type="match status" value="1"/>
</dbReference>
<organism evidence="2 3">
    <name type="scientific">Filifactor alocis (strain ATCC 35896 / CCUG 47790 / D40 B5)</name>
    <name type="common">Fusobacterium alocis</name>
    <dbReference type="NCBI Taxonomy" id="546269"/>
    <lineage>
        <taxon>Bacteria</taxon>
        <taxon>Bacillati</taxon>
        <taxon>Bacillota</taxon>
        <taxon>Clostridia</taxon>
        <taxon>Peptostreptococcales</taxon>
        <taxon>Filifactoraceae</taxon>
        <taxon>Filifactor</taxon>
    </lineage>
</organism>
<name>D6GQR4_FILAD</name>
<evidence type="ECO:0000259" key="1">
    <source>
        <dbReference type="Pfam" id="PF13643"/>
    </source>
</evidence>
<accession>D6GQR4</accession>
<sequence length="217" mass="24825">MAKNKILTCYSCGNSGVMKHIGNFSNDEYFEDYDEYGNVICHQLIEEVEWILFECPVCHNPVLVSDYTCQGMPDGYSEITIEYPNLNVNYKGVPESIKNAFTAAVRTKGIDRAICLLSLRRTLEMICKDKSAEGKDLELKIADLVNKKILPEMMNSACWILRQLGNDAAHADDVEFTELDVKECIEFISIIINYLYSMPIRIDQLKSKIEDRKTKKE</sequence>
<dbReference type="OrthoDB" id="1936859at2"/>